<dbReference type="InterPro" id="IPR001258">
    <property type="entry name" value="NHL_repeat"/>
</dbReference>
<dbReference type="SUPFAM" id="SSF101898">
    <property type="entry name" value="NHL repeat"/>
    <property type="match status" value="1"/>
</dbReference>
<proteinExistence type="predicted"/>
<comment type="caution">
    <text evidence="2">The sequence shown here is derived from an EMBL/GenBank/DDBJ whole genome shotgun (WGS) entry which is preliminary data.</text>
</comment>
<protein>
    <recommendedName>
        <fullName evidence="4">NHL repeat containing protein</fullName>
    </recommendedName>
</protein>
<evidence type="ECO:0000256" key="1">
    <source>
        <dbReference type="ARBA" id="ARBA00022737"/>
    </source>
</evidence>
<evidence type="ECO:0000313" key="2">
    <source>
        <dbReference type="EMBL" id="MBB6481231.1"/>
    </source>
</evidence>
<dbReference type="Pfam" id="PF01436">
    <property type="entry name" value="NHL"/>
    <property type="match status" value="1"/>
</dbReference>
<evidence type="ECO:0008006" key="4">
    <source>
        <dbReference type="Google" id="ProtNLM"/>
    </source>
</evidence>
<dbReference type="InterPro" id="IPR011042">
    <property type="entry name" value="6-blade_b-propeller_TolB-like"/>
</dbReference>
<dbReference type="EMBL" id="JACHGJ010000005">
    <property type="protein sequence ID" value="MBB6481231.1"/>
    <property type="molecule type" value="Genomic_DNA"/>
</dbReference>
<sequence>MKKLIIILIFLSHTLFSVSYNNYPMVSLKVIQTGSSENELGYEYDPGYIFSGGPQSFAIDETGDVYIADTHNKRMAIYDEDINFKRILNVDGSSTVYYSSSLEINKDRIYGRDQESTFYIISDKGDNLFQYGFGGTELFNQLKTDKFIWIDSVLFHHLADGEVIAIENQGSEYSLYDKREIKDIVMGVSVDADNVIFRDGEIQTKDFLTFINHMDRNLDHANGFSYDLFFKMVNNKYLGADNHQNRYWKVGSKRIIVFNGDDRLIDSFLYDHTKSDSTPAIHPDGSIYFMKIQAEQIEFFKITRQW</sequence>
<dbReference type="RefSeq" id="WP_184747470.1">
    <property type="nucleotide sequence ID" value="NZ_JACHGJ010000005.1"/>
</dbReference>
<gene>
    <name evidence="2" type="ORF">HNR50_002904</name>
</gene>
<evidence type="ECO:0000313" key="3">
    <source>
        <dbReference type="Proteomes" id="UP000587760"/>
    </source>
</evidence>
<dbReference type="Gene3D" id="2.120.10.30">
    <property type="entry name" value="TolB, C-terminal domain"/>
    <property type="match status" value="1"/>
</dbReference>
<organism evidence="2 3">
    <name type="scientific">Spirochaeta isovalerica</name>
    <dbReference type="NCBI Taxonomy" id="150"/>
    <lineage>
        <taxon>Bacteria</taxon>
        <taxon>Pseudomonadati</taxon>
        <taxon>Spirochaetota</taxon>
        <taxon>Spirochaetia</taxon>
        <taxon>Spirochaetales</taxon>
        <taxon>Spirochaetaceae</taxon>
        <taxon>Spirochaeta</taxon>
    </lineage>
</organism>
<name>A0A841RCW1_9SPIO</name>
<dbReference type="Proteomes" id="UP000587760">
    <property type="component" value="Unassembled WGS sequence"/>
</dbReference>
<keyword evidence="3" id="KW-1185">Reference proteome</keyword>
<reference evidence="2 3" key="1">
    <citation type="submission" date="2020-08" db="EMBL/GenBank/DDBJ databases">
        <title>Genomic Encyclopedia of Type Strains, Phase IV (KMG-IV): sequencing the most valuable type-strain genomes for metagenomic binning, comparative biology and taxonomic classification.</title>
        <authorList>
            <person name="Goeker M."/>
        </authorList>
    </citation>
    <scope>NUCLEOTIDE SEQUENCE [LARGE SCALE GENOMIC DNA]</scope>
    <source>
        <strain evidence="2 3">DSM 2461</strain>
    </source>
</reference>
<keyword evidence="1" id="KW-0677">Repeat</keyword>
<accession>A0A841RCW1</accession>
<dbReference type="AlphaFoldDB" id="A0A841RCW1"/>